<comment type="caution">
    <text evidence="1">The sequence shown here is derived from an EMBL/GenBank/DDBJ whole genome shotgun (WGS) entry which is preliminary data.</text>
</comment>
<accession>A0A6G0YUC8</accession>
<keyword evidence="2" id="KW-1185">Reference proteome</keyword>
<dbReference type="Proteomes" id="UP000478052">
    <property type="component" value="Unassembled WGS sequence"/>
</dbReference>
<name>A0A6G0YUC8_APHCR</name>
<dbReference type="EMBL" id="VUJU01002410">
    <property type="protein sequence ID" value="KAF0761383.1"/>
    <property type="molecule type" value="Genomic_DNA"/>
</dbReference>
<evidence type="ECO:0000313" key="2">
    <source>
        <dbReference type="Proteomes" id="UP000478052"/>
    </source>
</evidence>
<organism evidence="1 2">
    <name type="scientific">Aphis craccivora</name>
    <name type="common">Cowpea aphid</name>
    <dbReference type="NCBI Taxonomy" id="307492"/>
    <lineage>
        <taxon>Eukaryota</taxon>
        <taxon>Metazoa</taxon>
        <taxon>Ecdysozoa</taxon>
        <taxon>Arthropoda</taxon>
        <taxon>Hexapoda</taxon>
        <taxon>Insecta</taxon>
        <taxon>Pterygota</taxon>
        <taxon>Neoptera</taxon>
        <taxon>Paraneoptera</taxon>
        <taxon>Hemiptera</taxon>
        <taxon>Sternorrhyncha</taxon>
        <taxon>Aphidomorpha</taxon>
        <taxon>Aphidoidea</taxon>
        <taxon>Aphididae</taxon>
        <taxon>Aphidini</taxon>
        <taxon>Aphis</taxon>
        <taxon>Aphis</taxon>
    </lineage>
</organism>
<reference evidence="1 2" key="1">
    <citation type="submission" date="2019-08" db="EMBL/GenBank/DDBJ databases">
        <title>Whole genome of Aphis craccivora.</title>
        <authorList>
            <person name="Voronova N.V."/>
            <person name="Shulinski R.S."/>
            <person name="Bandarenka Y.V."/>
            <person name="Zhorov D.G."/>
            <person name="Warner D."/>
        </authorList>
    </citation>
    <scope>NUCLEOTIDE SEQUENCE [LARGE SCALE GENOMIC DNA]</scope>
    <source>
        <strain evidence="1">180601</strain>
        <tissue evidence="1">Whole Body</tissue>
    </source>
</reference>
<proteinExistence type="predicted"/>
<evidence type="ECO:0000313" key="1">
    <source>
        <dbReference type="EMBL" id="KAF0761383.1"/>
    </source>
</evidence>
<dbReference type="AlphaFoldDB" id="A0A6G0YUC8"/>
<sequence>MYTCNTLCKTNRCKCTKSGRLCNSKYHNSGVCVVMSNVK</sequence>
<gene>
    <name evidence="1" type="ORF">FWK35_00029138</name>
</gene>
<protein>
    <submittedName>
        <fullName evidence="1">SCAN domain-containing protein 3-like</fullName>
    </submittedName>
</protein>